<keyword evidence="2" id="KW-0812">Transmembrane</keyword>
<keyword evidence="2" id="KW-1133">Transmembrane helix</keyword>
<evidence type="ECO:0000256" key="1">
    <source>
        <dbReference type="SAM" id="MobiDB-lite"/>
    </source>
</evidence>
<feature type="transmembrane region" description="Helical" evidence="2">
    <location>
        <begin position="123"/>
        <end position="141"/>
    </location>
</feature>
<evidence type="ECO:0000313" key="3">
    <source>
        <dbReference type="EMBL" id="KAB1641821.1"/>
    </source>
</evidence>
<dbReference type="RefSeq" id="WP_158048989.1">
    <property type="nucleotide sequence ID" value="NZ_WAJR01000004.1"/>
</dbReference>
<evidence type="ECO:0000313" key="4">
    <source>
        <dbReference type="Proteomes" id="UP000468668"/>
    </source>
</evidence>
<protein>
    <recommendedName>
        <fullName evidence="5">SURF2 Surfeit locus protein 2</fullName>
    </recommendedName>
</protein>
<comment type="caution">
    <text evidence="3">The sequence shown here is derived from an EMBL/GenBank/DDBJ whole genome shotgun (WGS) entry which is preliminary data.</text>
</comment>
<keyword evidence="4" id="KW-1185">Reference proteome</keyword>
<organism evidence="3 4">
    <name type="scientific">Ellagibacter isourolithinifaciens</name>
    <dbReference type="NCBI Taxonomy" id="2137581"/>
    <lineage>
        <taxon>Bacteria</taxon>
        <taxon>Bacillati</taxon>
        <taxon>Actinomycetota</taxon>
        <taxon>Coriobacteriia</taxon>
        <taxon>Eggerthellales</taxon>
        <taxon>Eggerthellaceae</taxon>
        <taxon>Ellagibacter</taxon>
    </lineage>
</organism>
<dbReference type="EMBL" id="WAJR01000004">
    <property type="protein sequence ID" value="KAB1641821.1"/>
    <property type="molecule type" value="Genomic_DNA"/>
</dbReference>
<gene>
    <name evidence="3" type="ORF">F8C90_03120</name>
</gene>
<dbReference type="OrthoDB" id="3178024at2"/>
<evidence type="ECO:0008006" key="5">
    <source>
        <dbReference type="Google" id="ProtNLM"/>
    </source>
</evidence>
<proteinExistence type="predicted"/>
<dbReference type="Proteomes" id="UP000468668">
    <property type="component" value="Unassembled WGS sequence"/>
</dbReference>
<name>A0A6N6NQG0_9ACTN</name>
<feature type="region of interest" description="Disordered" evidence="1">
    <location>
        <begin position="1"/>
        <end position="107"/>
    </location>
</feature>
<sequence length="144" mass="14655">MTGDAQKFSHISVASDDEDDVVIEAGAPRFRSYGEGESAAQPAGDEAAASAANKTSVVDGGEGFADRASAGAAPAERVSTPAPERAAKADKPARKASAPARKGYEETTLADLEGTKMSGMQKGIIAVALIGIAAFIVYYVAFMG</sequence>
<evidence type="ECO:0000256" key="2">
    <source>
        <dbReference type="SAM" id="Phobius"/>
    </source>
</evidence>
<dbReference type="GeneID" id="98657394"/>
<accession>A0A6N6NQG0</accession>
<keyword evidence="2" id="KW-0472">Membrane</keyword>
<reference evidence="3 4" key="1">
    <citation type="submission" date="2019-09" db="EMBL/GenBank/DDBJ databases">
        <title>Whole genome shotgun sequencing (WGS) of Ellagibacter isourolithinifaciens DSM 104140(T) and Adlercreutzia muris DSM 29508(T).</title>
        <authorList>
            <person name="Stoll D.A."/>
            <person name="Danylec N."/>
            <person name="Huch M."/>
        </authorList>
    </citation>
    <scope>NUCLEOTIDE SEQUENCE [LARGE SCALE GENOMIC DNA]</scope>
    <source>
        <strain evidence="3 4">DSM 104140</strain>
    </source>
</reference>
<dbReference type="AlphaFoldDB" id="A0A6N6NQG0"/>